<sequence length="283" mass="29643">MNQLQGRTALITGASRGIGLAMAQRFAAEGAAVAMVASRLGAHGNLPGTLDEAVAAINDSGGRAVALACDLTDARARADLVARAEAELGPLDILVNNAAGAKMGLPSQVSAAERSWMYEINLNAPIDLAQQVLPGMRERGRGWILNISSASCEQPAVPYRDSKMAAHAITAYGATKAALNRYTEGLAHEVEEDGVFVNSLAPVSIVLTPGAEYVRAIAERNPDMAEPLETMAEAALSLCTGRHVGQVAYSRHWLHATGQDVYSLDGKTRLGDAFIAAQLAARA</sequence>
<dbReference type="Gene3D" id="3.40.50.720">
    <property type="entry name" value="NAD(P)-binding Rossmann-like Domain"/>
    <property type="match status" value="1"/>
</dbReference>
<dbReference type="InterPro" id="IPR002347">
    <property type="entry name" value="SDR_fam"/>
</dbReference>
<evidence type="ECO:0000256" key="2">
    <source>
        <dbReference type="ARBA" id="ARBA00023002"/>
    </source>
</evidence>
<evidence type="ECO:0000313" key="5">
    <source>
        <dbReference type="Proteomes" id="UP000321933"/>
    </source>
</evidence>
<dbReference type="Proteomes" id="UP000321933">
    <property type="component" value="Unassembled WGS sequence"/>
</dbReference>
<dbReference type="Pfam" id="PF00106">
    <property type="entry name" value="adh_short"/>
    <property type="match status" value="1"/>
</dbReference>
<comment type="similarity">
    <text evidence="1 3">Belongs to the short-chain dehydrogenases/reductases (SDR) family.</text>
</comment>
<dbReference type="PRINTS" id="PR00081">
    <property type="entry name" value="GDHRDH"/>
</dbReference>
<dbReference type="PANTHER" id="PTHR44196">
    <property type="entry name" value="DEHYDROGENASE/REDUCTASE SDR FAMILY MEMBER 7B"/>
    <property type="match status" value="1"/>
</dbReference>
<dbReference type="PRINTS" id="PR00080">
    <property type="entry name" value="SDRFAMILY"/>
</dbReference>
<evidence type="ECO:0000256" key="3">
    <source>
        <dbReference type="RuleBase" id="RU000363"/>
    </source>
</evidence>
<dbReference type="PANTHER" id="PTHR44196:SF1">
    <property type="entry name" value="DEHYDROGENASE_REDUCTASE SDR FAMILY MEMBER 7B"/>
    <property type="match status" value="1"/>
</dbReference>
<dbReference type="RefSeq" id="WP_148062313.1">
    <property type="nucleotide sequence ID" value="NZ_VRYZ01000001.1"/>
</dbReference>
<dbReference type="GO" id="GO:0016020">
    <property type="term" value="C:membrane"/>
    <property type="evidence" value="ECO:0007669"/>
    <property type="project" value="TreeGrafter"/>
</dbReference>
<dbReference type="GO" id="GO:0016491">
    <property type="term" value="F:oxidoreductase activity"/>
    <property type="evidence" value="ECO:0007669"/>
    <property type="project" value="UniProtKB-KW"/>
</dbReference>
<evidence type="ECO:0000313" key="4">
    <source>
        <dbReference type="EMBL" id="TXS94457.1"/>
    </source>
</evidence>
<evidence type="ECO:0000256" key="1">
    <source>
        <dbReference type="ARBA" id="ARBA00006484"/>
    </source>
</evidence>
<comment type="caution">
    <text evidence="4">The sequence shown here is derived from an EMBL/GenBank/DDBJ whole genome shotgun (WGS) entry which is preliminary data.</text>
</comment>
<dbReference type="OrthoDB" id="9810935at2"/>
<dbReference type="AlphaFoldDB" id="A0A5C9A490"/>
<reference evidence="4 5" key="1">
    <citation type="submission" date="2019-08" db="EMBL/GenBank/DDBJ databases">
        <title>Parahaliea maris sp. nov., isolated from the surface seawater.</title>
        <authorList>
            <person name="Liu Y."/>
        </authorList>
    </citation>
    <scope>NUCLEOTIDE SEQUENCE [LARGE SCALE GENOMIC DNA]</scope>
    <source>
        <strain evidence="4 5">S2-26</strain>
    </source>
</reference>
<accession>A0A5C9A490</accession>
<dbReference type="SUPFAM" id="SSF51735">
    <property type="entry name" value="NAD(P)-binding Rossmann-fold domains"/>
    <property type="match status" value="1"/>
</dbReference>
<organism evidence="4 5">
    <name type="scientific">Parahaliea aestuarii</name>
    <dbReference type="NCBI Taxonomy" id="1852021"/>
    <lineage>
        <taxon>Bacteria</taxon>
        <taxon>Pseudomonadati</taxon>
        <taxon>Pseudomonadota</taxon>
        <taxon>Gammaproteobacteria</taxon>
        <taxon>Cellvibrionales</taxon>
        <taxon>Halieaceae</taxon>
        <taxon>Parahaliea</taxon>
    </lineage>
</organism>
<gene>
    <name evidence="4" type="ORF">FVW59_00625</name>
</gene>
<dbReference type="EMBL" id="VRYZ01000001">
    <property type="protein sequence ID" value="TXS94457.1"/>
    <property type="molecule type" value="Genomic_DNA"/>
</dbReference>
<keyword evidence="5" id="KW-1185">Reference proteome</keyword>
<name>A0A5C9A490_9GAMM</name>
<dbReference type="InterPro" id="IPR036291">
    <property type="entry name" value="NAD(P)-bd_dom_sf"/>
</dbReference>
<proteinExistence type="inferred from homology"/>
<keyword evidence="2" id="KW-0560">Oxidoreductase</keyword>
<protein>
    <submittedName>
        <fullName evidence="4">SDR family NAD(P)-dependent oxidoreductase</fullName>
    </submittedName>
</protein>